<keyword evidence="2" id="KW-1133">Transmembrane helix</keyword>
<reference evidence="3 4" key="1">
    <citation type="journal article" date="2015" name="Genome Biol.">
        <title>Comparative genomics of Steinernema reveals deeply conserved gene regulatory networks.</title>
        <authorList>
            <person name="Dillman A.R."/>
            <person name="Macchietto M."/>
            <person name="Porter C.F."/>
            <person name="Rogers A."/>
            <person name="Williams B."/>
            <person name="Antoshechkin I."/>
            <person name="Lee M.M."/>
            <person name="Goodwin Z."/>
            <person name="Lu X."/>
            <person name="Lewis E.E."/>
            <person name="Goodrich-Blair H."/>
            <person name="Stock S.P."/>
            <person name="Adams B.J."/>
            <person name="Sternberg P.W."/>
            <person name="Mortazavi A."/>
        </authorList>
    </citation>
    <scope>NUCLEOTIDE SEQUENCE [LARGE SCALE GENOMIC DNA]</scope>
    <source>
        <strain evidence="3 4">ALL</strain>
    </source>
</reference>
<keyword evidence="2" id="KW-0472">Membrane</keyword>
<feature type="transmembrane region" description="Helical" evidence="2">
    <location>
        <begin position="197"/>
        <end position="217"/>
    </location>
</feature>
<feature type="transmembrane region" description="Helical" evidence="2">
    <location>
        <begin position="501"/>
        <end position="520"/>
    </location>
</feature>
<evidence type="ECO:0000313" key="3">
    <source>
        <dbReference type="EMBL" id="TKR77681.1"/>
    </source>
</evidence>
<sequence length="1240" mass="139005">MTFLKFVVSNLIPTFSRTESLQPHPLSRMSSSQAQNPPLGNEESRSSPTNSNKSAANSSKSNPLSVSVGSQQSRHASSDCGSSMNSVKYKSLEKPSGGILRTNEEAVDKSSKEGDSKDELKSPKSESPKDTPMELCQYIDRRSDGKSLTPVMISESPSMKRSKRRPPVHQFSCCRFIEGLIRRIMWQLGKAIPHKGFIFMLLPLAFIAASMALPFWFRERIGFSSPFASFYNSAFLGEQRGWSARSQLGIPLVFNGTNPAFDAVRRLSTADFSVLIHTKQNYDTVISDQTLGVAKNLRSRIQSIDIPHDVTNLEWRDVCREDCQNGSAVLERLKNPSAILKYPDAVIEVGATKNITKTFVAHMVGDVDLDSEGVIARARALAMTFKMKENLKGDILKSWERSFEHTIEKEGSRLESSGLNLFSWSAQNFLNDTVAMFKHLHLQLVISIVPLLAICFFIGFRCDAYRSRPCLGFMIGLMIVFACACGYGIQFSGVKHLNVAVFPSAFAVISIGILLLYSLMDSWSRYSNASVHPAEKMALIMSWDATCIVIIFVVLALTFVVAGLTAANQFLQYLFFVVAASVTALLVFTIFGITVGIYSAGKRESEGVKWYQCCTQGDTQYTNKLMPGYDKTATHVLHEKLADYRASVVRKLGALVGSSTIRHFVVMLMTAFFIVGVYGCVFHRIDLHEEHLVQANSSSQKYLSAYRNSFIHHCNYVELIVDGVYDYYDRQRRESLLDLIRWAQNEQLASRAVSWLIDFERFQQSSIYDINPDTIVPVINFVFLTSEHNSRYTTDLIFDKFQTQIIASRMYLELSSKGFDERLSLIKNLREKAKAANIPLVIKTPFLFSLPHDEQLVHSMLTSYAVVLVLSTGLVTVLFANPSLVVTLIVSQLFFAVTCVGYSAHLKIPLNIITLATMLLGNAHAIAVVCHFCYHFSNAGRSQNTGHQRVQYAFQCSFAPTVMSCILPPLIYMPLLMVPSPIVLNVWWAMLVSSAISLFLLIFVVPTIMIFCTEGLADAFGVVVEACANEESQNRCCFAIDENAASIYFVSNPSKAITYHANTIGGPIPRQGMLMAPPPPGYVSSTIRSDGGHRMLPYRPVNYRFREATENSIDSLDSNRRRIETPRRDRRHRPVEPIVNDESIYEEPESPFHSMPRRIPDDSARNQRRFRGLSRDDHLFESSSRVTIEPQRDGVIDMQPNWRQYLIDGSIVPTSSSGIPLRNPNLVTSPSRIPRRFPRS</sequence>
<evidence type="ECO:0000256" key="2">
    <source>
        <dbReference type="SAM" id="Phobius"/>
    </source>
</evidence>
<feature type="transmembrane region" description="Helical" evidence="2">
    <location>
        <begin position="856"/>
        <end position="879"/>
    </location>
</feature>
<feature type="transmembrane region" description="Helical" evidence="2">
    <location>
        <begin position="664"/>
        <end position="685"/>
    </location>
</feature>
<feature type="compositionally biased region" description="Polar residues" evidence="1">
    <location>
        <begin position="67"/>
        <end position="88"/>
    </location>
</feature>
<proteinExistence type="predicted"/>
<evidence type="ECO:0008006" key="5">
    <source>
        <dbReference type="Google" id="ProtNLM"/>
    </source>
</evidence>
<feature type="transmembrane region" description="Helical" evidence="2">
    <location>
        <begin position="952"/>
        <end position="975"/>
    </location>
</feature>
<protein>
    <recommendedName>
        <fullName evidence="5">SSD domain-containing protein</fullName>
    </recommendedName>
</protein>
<gene>
    <name evidence="3" type="ORF">L596_018607</name>
</gene>
<feature type="compositionally biased region" description="Basic and acidic residues" evidence="1">
    <location>
        <begin position="102"/>
        <end position="132"/>
    </location>
</feature>
<dbReference type="PANTHER" id="PTHR10796:SF187">
    <property type="entry name" value="SSD DOMAIN-CONTAINING PROTEIN"/>
    <property type="match status" value="1"/>
</dbReference>
<feature type="transmembrane region" description="Helical" evidence="2">
    <location>
        <begin position="987"/>
        <end position="1011"/>
    </location>
</feature>
<evidence type="ECO:0000256" key="1">
    <source>
        <dbReference type="SAM" id="MobiDB-lite"/>
    </source>
</evidence>
<keyword evidence="4" id="KW-1185">Reference proteome</keyword>
<dbReference type="AlphaFoldDB" id="A0A4U5N671"/>
<dbReference type="OrthoDB" id="5854469at2759"/>
<reference evidence="3 4" key="2">
    <citation type="journal article" date="2019" name="G3 (Bethesda)">
        <title>Hybrid Assembly of the Genome of the Entomopathogenic Nematode Steinernema carpocapsae Identifies the X-Chromosome.</title>
        <authorList>
            <person name="Serra L."/>
            <person name="Macchietto M."/>
            <person name="Macias-Munoz A."/>
            <person name="McGill C.J."/>
            <person name="Rodriguez I.M."/>
            <person name="Rodriguez B."/>
            <person name="Murad R."/>
            <person name="Mortazavi A."/>
        </authorList>
    </citation>
    <scope>NUCLEOTIDE SEQUENCE [LARGE SCALE GENOMIC DNA]</scope>
    <source>
        <strain evidence="3 4">ALL</strain>
    </source>
</reference>
<feature type="transmembrane region" description="Helical" evidence="2">
    <location>
        <begin position="541"/>
        <end position="567"/>
    </location>
</feature>
<comment type="caution">
    <text evidence="3">The sequence shown here is derived from an EMBL/GenBank/DDBJ whole genome shotgun (WGS) entry which is preliminary data.</text>
</comment>
<feature type="region of interest" description="Disordered" evidence="1">
    <location>
        <begin position="18"/>
        <end position="133"/>
    </location>
</feature>
<feature type="compositionally biased region" description="Polar residues" evidence="1">
    <location>
        <begin position="28"/>
        <end position="38"/>
    </location>
</feature>
<dbReference type="Gene3D" id="1.20.1640.10">
    <property type="entry name" value="Multidrug efflux transporter AcrB transmembrane domain"/>
    <property type="match status" value="1"/>
</dbReference>
<dbReference type="Proteomes" id="UP000298663">
    <property type="component" value="Unassembled WGS sequence"/>
</dbReference>
<feature type="transmembrane region" description="Helical" evidence="2">
    <location>
        <begin position="910"/>
        <end position="932"/>
    </location>
</feature>
<feature type="compositionally biased region" description="Basic and acidic residues" evidence="1">
    <location>
        <begin position="1117"/>
        <end position="1127"/>
    </location>
</feature>
<feature type="transmembrane region" description="Helical" evidence="2">
    <location>
        <begin position="440"/>
        <end position="458"/>
    </location>
</feature>
<feature type="transmembrane region" description="Helical" evidence="2">
    <location>
        <begin position="573"/>
        <end position="600"/>
    </location>
</feature>
<dbReference type="GO" id="GO:0030659">
    <property type="term" value="C:cytoplasmic vesicle membrane"/>
    <property type="evidence" value="ECO:0007669"/>
    <property type="project" value="TreeGrafter"/>
</dbReference>
<feature type="transmembrane region" description="Helical" evidence="2">
    <location>
        <begin position="470"/>
        <end position="489"/>
    </location>
</feature>
<feature type="region of interest" description="Disordered" evidence="1">
    <location>
        <begin position="1116"/>
        <end position="1162"/>
    </location>
</feature>
<keyword evidence="2" id="KW-0812">Transmembrane</keyword>
<dbReference type="EMBL" id="AZBU02000005">
    <property type="protein sequence ID" value="TKR77681.1"/>
    <property type="molecule type" value="Genomic_DNA"/>
</dbReference>
<accession>A0A4U5N671</accession>
<feature type="compositionally biased region" description="Low complexity" evidence="1">
    <location>
        <begin position="46"/>
        <end position="65"/>
    </location>
</feature>
<evidence type="ECO:0000313" key="4">
    <source>
        <dbReference type="Proteomes" id="UP000298663"/>
    </source>
</evidence>
<dbReference type="GO" id="GO:0018996">
    <property type="term" value="P:molting cycle, collagen and cuticulin-based cuticle"/>
    <property type="evidence" value="ECO:0007669"/>
    <property type="project" value="TreeGrafter"/>
</dbReference>
<organism evidence="3 4">
    <name type="scientific">Steinernema carpocapsae</name>
    <name type="common">Entomopathogenic nematode</name>
    <dbReference type="NCBI Taxonomy" id="34508"/>
    <lineage>
        <taxon>Eukaryota</taxon>
        <taxon>Metazoa</taxon>
        <taxon>Ecdysozoa</taxon>
        <taxon>Nematoda</taxon>
        <taxon>Chromadorea</taxon>
        <taxon>Rhabditida</taxon>
        <taxon>Tylenchina</taxon>
        <taxon>Panagrolaimomorpha</taxon>
        <taxon>Strongyloidoidea</taxon>
        <taxon>Steinernematidae</taxon>
        <taxon>Steinernema</taxon>
    </lineage>
</organism>
<feature type="transmembrane region" description="Helical" evidence="2">
    <location>
        <begin position="884"/>
        <end position="904"/>
    </location>
</feature>
<dbReference type="GO" id="GO:0005886">
    <property type="term" value="C:plasma membrane"/>
    <property type="evidence" value="ECO:0007669"/>
    <property type="project" value="TreeGrafter"/>
</dbReference>
<name>A0A4U5N671_STECR</name>
<dbReference type="SUPFAM" id="SSF82866">
    <property type="entry name" value="Multidrug efflux transporter AcrB transmembrane domain"/>
    <property type="match status" value="1"/>
</dbReference>
<dbReference type="PANTHER" id="PTHR10796">
    <property type="entry name" value="PATCHED-RELATED"/>
    <property type="match status" value="1"/>
</dbReference>
<dbReference type="InterPro" id="IPR051697">
    <property type="entry name" value="Patched_domain-protein"/>
</dbReference>
<dbReference type="GO" id="GO:0006897">
    <property type="term" value="P:endocytosis"/>
    <property type="evidence" value="ECO:0007669"/>
    <property type="project" value="TreeGrafter"/>
</dbReference>